<feature type="compositionally biased region" description="Basic and acidic residues" evidence="7">
    <location>
        <begin position="245"/>
        <end position="260"/>
    </location>
</feature>
<dbReference type="PANTHER" id="PTHR10778">
    <property type="entry name" value="SOLUTE CARRIER FAMILY 35 MEMBER B"/>
    <property type="match status" value="1"/>
</dbReference>
<dbReference type="OrthoDB" id="999962at2759"/>
<evidence type="ECO:0000256" key="7">
    <source>
        <dbReference type="SAM" id="MobiDB-lite"/>
    </source>
</evidence>
<evidence type="ECO:0000313" key="10">
    <source>
        <dbReference type="Proteomes" id="UP000027265"/>
    </source>
</evidence>
<name>A0A067QQW4_9AGAM</name>
<gene>
    <name evidence="9" type="ORF">JAAARDRAFT_52982</name>
</gene>
<feature type="transmembrane region" description="Helical" evidence="8">
    <location>
        <begin position="191"/>
        <end position="211"/>
    </location>
</feature>
<feature type="transmembrane region" description="Helical" evidence="8">
    <location>
        <begin position="20"/>
        <end position="38"/>
    </location>
</feature>
<feature type="transmembrane region" description="Helical" evidence="8">
    <location>
        <begin position="91"/>
        <end position="110"/>
    </location>
</feature>
<feature type="transmembrane region" description="Helical" evidence="8">
    <location>
        <begin position="374"/>
        <end position="394"/>
    </location>
</feature>
<reference evidence="10" key="1">
    <citation type="journal article" date="2014" name="Proc. Natl. Acad. Sci. U.S.A.">
        <title>Extensive sampling of basidiomycete genomes demonstrates inadequacy of the white-rot/brown-rot paradigm for wood decay fungi.</title>
        <authorList>
            <person name="Riley R."/>
            <person name="Salamov A.A."/>
            <person name="Brown D.W."/>
            <person name="Nagy L.G."/>
            <person name="Floudas D."/>
            <person name="Held B.W."/>
            <person name="Levasseur A."/>
            <person name="Lombard V."/>
            <person name="Morin E."/>
            <person name="Otillar R."/>
            <person name="Lindquist E.A."/>
            <person name="Sun H."/>
            <person name="LaButti K.M."/>
            <person name="Schmutz J."/>
            <person name="Jabbour D."/>
            <person name="Luo H."/>
            <person name="Baker S.E."/>
            <person name="Pisabarro A.G."/>
            <person name="Walton J.D."/>
            <person name="Blanchette R.A."/>
            <person name="Henrissat B."/>
            <person name="Martin F."/>
            <person name="Cullen D."/>
            <person name="Hibbett D.S."/>
            <person name="Grigoriev I.V."/>
        </authorList>
    </citation>
    <scope>NUCLEOTIDE SEQUENCE [LARGE SCALE GENOMIC DNA]</scope>
    <source>
        <strain evidence="10">MUCL 33604</strain>
    </source>
</reference>
<dbReference type="Proteomes" id="UP000027265">
    <property type="component" value="Unassembled WGS sequence"/>
</dbReference>
<dbReference type="GO" id="GO:0000139">
    <property type="term" value="C:Golgi membrane"/>
    <property type="evidence" value="ECO:0007669"/>
    <property type="project" value="TreeGrafter"/>
</dbReference>
<dbReference type="GO" id="GO:0005462">
    <property type="term" value="F:UDP-N-acetylglucosamine transmembrane transporter activity"/>
    <property type="evidence" value="ECO:0007669"/>
    <property type="project" value="TreeGrafter"/>
</dbReference>
<dbReference type="GO" id="GO:0005464">
    <property type="term" value="F:UDP-xylose transmembrane transporter activity"/>
    <property type="evidence" value="ECO:0007669"/>
    <property type="project" value="TreeGrafter"/>
</dbReference>
<keyword evidence="10" id="KW-1185">Reference proteome</keyword>
<protein>
    <recommendedName>
        <fullName evidence="11">Sugar phosphate transporter domain-containing protein</fullName>
    </recommendedName>
</protein>
<evidence type="ECO:0000256" key="8">
    <source>
        <dbReference type="SAM" id="Phobius"/>
    </source>
</evidence>
<evidence type="ECO:0000256" key="5">
    <source>
        <dbReference type="ARBA" id="ARBA00022989"/>
    </source>
</evidence>
<dbReference type="EMBL" id="KL197709">
    <property type="protein sequence ID" value="KDQ65066.1"/>
    <property type="molecule type" value="Genomic_DNA"/>
</dbReference>
<evidence type="ECO:0000256" key="1">
    <source>
        <dbReference type="ARBA" id="ARBA00004127"/>
    </source>
</evidence>
<keyword evidence="6 8" id="KW-0472">Membrane</keyword>
<keyword evidence="3" id="KW-0762">Sugar transport</keyword>
<dbReference type="PANTHER" id="PTHR10778:SF4">
    <property type="entry name" value="NUCLEOTIDE SUGAR TRANSPORTER SLC35B4"/>
    <property type="match status" value="1"/>
</dbReference>
<dbReference type="InterPro" id="IPR013657">
    <property type="entry name" value="SCL35B1-4/HUT1"/>
</dbReference>
<feature type="region of interest" description="Disordered" evidence="7">
    <location>
        <begin position="244"/>
        <end position="268"/>
    </location>
</feature>
<organism evidence="9 10">
    <name type="scientific">Jaapia argillacea MUCL 33604</name>
    <dbReference type="NCBI Taxonomy" id="933084"/>
    <lineage>
        <taxon>Eukaryota</taxon>
        <taxon>Fungi</taxon>
        <taxon>Dikarya</taxon>
        <taxon>Basidiomycota</taxon>
        <taxon>Agaricomycotina</taxon>
        <taxon>Agaricomycetes</taxon>
        <taxon>Agaricomycetidae</taxon>
        <taxon>Jaapiales</taxon>
        <taxon>Jaapiaceae</taxon>
        <taxon>Jaapia</taxon>
    </lineage>
</organism>
<evidence type="ECO:0008006" key="11">
    <source>
        <dbReference type="Google" id="ProtNLM"/>
    </source>
</evidence>
<evidence type="ECO:0000256" key="2">
    <source>
        <dbReference type="ARBA" id="ARBA00022448"/>
    </source>
</evidence>
<accession>A0A067QQW4</accession>
<dbReference type="GO" id="GO:0005789">
    <property type="term" value="C:endoplasmic reticulum membrane"/>
    <property type="evidence" value="ECO:0007669"/>
    <property type="project" value="TreeGrafter"/>
</dbReference>
<feature type="transmembrane region" description="Helical" evidence="8">
    <location>
        <begin position="122"/>
        <end position="140"/>
    </location>
</feature>
<dbReference type="InParanoid" id="A0A067QQW4"/>
<dbReference type="Pfam" id="PF08449">
    <property type="entry name" value="UAA"/>
    <property type="match status" value="2"/>
</dbReference>
<sequence length="436" mass="47341">MTSTSGEIFRGLSLTLVSEWLANLTLIFGGCCSNALTLEQLTSKHPKSGSLITFAQFLLVSLYSLPRFITFSNPAGGGIPYPRLKPRHVPILPYIAQVSLFYVVSLLNNAAFGYKVPMNVHIIFRSGGLVVGMVFGWAIGGKRYTLTQVLSVVLVSIGITFTTLSASSSKPSLSKSSIPTSFSLASLSTDYAKGIAILSLALFISGFMGLVQDWTYTKYRVRSIQKETQDKKALNVANDKAAVAAEKHSNGNGKVAEKAKPKPSSQPEPWQESMFYLHFLALPMFFFVRNDIVSQTQILLKADRFSIDPNQLPSLSHWLPPYILSHPILSHPIITKINLNLNIPLILLLLTSSTSLLCSSGVHRLSMRVSSLTVTLILAVRKAVSLIISVVLFQKGKGGDLGMMWLGAALVGLGTVGYSIGSRGPKKVVPEQKKKA</sequence>
<dbReference type="HOGENOM" id="CLU_033007_1_1_1"/>
<evidence type="ECO:0000256" key="6">
    <source>
        <dbReference type="ARBA" id="ARBA00023136"/>
    </source>
</evidence>
<evidence type="ECO:0000313" key="9">
    <source>
        <dbReference type="EMBL" id="KDQ65066.1"/>
    </source>
</evidence>
<evidence type="ECO:0000256" key="3">
    <source>
        <dbReference type="ARBA" id="ARBA00022597"/>
    </source>
</evidence>
<feature type="transmembrane region" description="Helical" evidence="8">
    <location>
        <begin position="401"/>
        <end position="420"/>
    </location>
</feature>
<proteinExistence type="predicted"/>
<comment type="subcellular location">
    <subcellularLocation>
        <location evidence="1">Endomembrane system</location>
        <topology evidence="1">Multi-pass membrane protein</topology>
    </subcellularLocation>
</comment>
<keyword evidence="5 8" id="KW-1133">Transmembrane helix</keyword>
<feature type="transmembrane region" description="Helical" evidence="8">
    <location>
        <begin position="50"/>
        <end position="71"/>
    </location>
</feature>
<keyword evidence="4 8" id="KW-0812">Transmembrane</keyword>
<evidence type="ECO:0000256" key="4">
    <source>
        <dbReference type="ARBA" id="ARBA00022692"/>
    </source>
</evidence>
<dbReference type="AlphaFoldDB" id="A0A067QQW4"/>
<keyword evidence="2" id="KW-0813">Transport</keyword>